<dbReference type="RefSeq" id="WP_043456396.1">
    <property type="nucleotide sequence ID" value="NZ_JWTB01000081.1"/>
</dbReference>
<organism evidence="1 2">
    <name type="scientific">Pseudarthrobacter phenanthrenivorans</name>
    <name type="common">Arthrobacter phenanthrenivorans</name>
    <dbReference type="NCBI Taxonomy" id="361575"/>
    <lineage>
        <taxon>Bacteria</taxon>
        <taxon>Bacillati</taxon>
        <taxon>Actinomycetota</taxon>
        <taxon>Actinomycetes</taxon>
        <taxon>Micrococcales</taxon>
        <taxon>Micrococcaceae</taxon>
        <taxon>Pseudarthrobacter</taxon>
    </lineage>
</organism>
<name>A0A0B4E3I7_PSEPS</name>
<dbReference type="EMBL" id="JWTB01000081">
    <property type="protein sequence ID" value="KIC61153.1"/>
    <property type="molecule type" value="Genomic_DNA"/>
</dbReference>
<evidence type="ECO:0000313" key="1">
    <source>
        <dbReference type="EMBL" id="KIC61153.1"/>
    </source>
</evidence>
<dbReference type="Proteomes" id="UP000031196">
    <property type="component" value="Unassembled WGS sequence"/>
</dbReference>
<sequence>ITVVSHGTVAKANGYALTVTDPAKVKSTVNLTLGNVFTANSTPGSIWTYSVDAQYRVPGSTNVWNSSPKPVTVTC</sequence>
<reference evidence="1 2" key="1">
    <citation type="submission" date="2014-12" db="EMBL/GenBank/DDBJ databases">
        <title>Genome sequencing of Arthrobacter phenanthrenivorans SWC37.</title>
        <authorList>
            <person name="Tan P.W."/>
            <person name="Chan K.-G."/>
        </authorList>
    </citation>
    <scope>NUCLEOTIDE SEQUENCE [LARGE SCALE GENOMIC DNA]</scope>
    <source>
        <strain evidence="1 2">SWC37</strain>
    </source>
</reference>
<accession>A0A0B4E3I7</accession>
<proteinExistence type="predicted"/>
<gene>
    <name evidence="1" type="ORF">RM50_20130</name>
</gene>
<evidence type="ECO:0000313" key="2">
    <source>
        <dbReference type="Proteomes" id="UP000031196"/>
    </source>
</evidence>
<protein>
    <submittedName>
        <fullName evidence="1">Uncharacterized protein</fullName>
    </submittedName>
</protein>
<feature type="non-terminal residue" evidence="1">
    <location>
        <position position="1"/>
    </location>
</feature>
<dbReference type="AlphaFoldDB" id="A0A0B4E3I7"/>
<comment type="caution">
    <text evidence="1">The sequence shown here is derived from an EMBL/GenBank/DDBJ whole genome shotgun (WGS) entry which is preliminary data.</text>
</comment>